<keyword evidence="2" id="KW-1185">Reference proteome</keyword>
<dbReference type="GO" id="GO:0003735">
    <property type="term" value="F:structural constituent of ribosome"/>
    <property type="evidence" value="ECO:0007669"/>
    <property type="project" value="TreeGrafter"/>
</dbReference>
<protein>
    <submittedName>
        <fullName evidence="1">Uncharacterized protein</fullName>
    </submittedName>
</protein>
<sequence length="103" mass="11692">MTSYAIRGADRSRDGRRHEWKKIFSNAKGSTLQPFSENQFSKSNLLIPEDMKKRIVSEFHSGNTTVQKIGVKYGISIPRIEALVTLSKIEKEYEKEVSSTTLA</sequence>
<organism evidence="1 2">
    <name type="scientific">Trichomonascus ciferrii</name>
    <dbReference type="NCBI Taxonomy" id="44093"/>
    <lineage>
        <taxon>Eukaryota</taxon>
        <taxon>Fungi</taxon>
        <taxon>Dikarya</taxon>
        <taxon>Ascomycota</taxon>
        <taxon>Saccharomycotina</taxon>
        <taxon>Dipodascomycetes</taxon>
        <taxon>Dipodascales</taxon>
        <taxon>Trichomonascaceae</taxon>
        <taxon>Trichomonascus</taxon>
        <taxon>Trichomonascus ciferrii complex</taxon>
    </lineage>
</organism>
<comment type="caution">
    <text evidence="1">The sequence shown here is derived from an EMBL/GenBank/DDBJ whole genome shotgun (WGS) entry which is preliminary data.</text>
</comment>
<dbReference type="AlphaFoldDB" id="A0A642UE43"/>
<dbReference type="InterPro" id="IPR021036">
    <property type="entry name" value="Ribosomal_mS45"/>
</dbReference>
<dbReference type="Pfam" id="PF12298">
    <property type="entry name" value="Bot1p"/>
    <property type="match status" value="1"/>
</dbReference>
<reference evidence="1" key="1">
    <citation type="journal article" date="2019" name="G3 (Bethesda)">
        <title>Genome Assemblies of Two Rare Opportunistic Yeast Pathogens: Diutina rugosa (syn. Candida rugosa) and Trichomonascus ciferrii (syn. Candida ciferrii).</title>
        <authorList>
            <person name="Mixao V."/>
            <person name="Saus E."/>
            <person name="Hansen A.P."/>
            <person name="Lass-Florl C."/>
            <person name="Gabaldon T."/>
        </authorList>
    </citation>
    <scope>NUCLEOTIDE SEQUENCE</scope>
    <source>
        <strain evidence="1">CBS 4856</strain>
    </source>
</reference>
<dbReference type="GO" id="GO:0032543">
    <property type="term" value="P:mitochondrial translation"/>
    <property type="evidence" value="ECO:0007669"/>
    <property type="project" value="TreeGrafter"/>
</dbReference>
<accession>A0A642UE43</accession>
<dbReference type="OrthoDB" id="10052321at2759"/>
<dbReference type="VEuPathDB" id="FungiDB:TRICI_006756"/>
<dbReference type="GO" id="GO:0005763">
    <property type="term" value="C:mitochondrial small ribosomal subunit"/>
    <property type="evidence" value="ECO:0007669"/>
    <property type="project" value="TreeGrafter"/>
</dbReference>
<gene>
    <name evidence="1" type="ORF">TRICI_006756</name>
</gene>
<dbReference type="Proteomes" id="UP000761534">
    <property type="component" value="Unassembled WGS sequence"/>
</dbReference>
<dbReference type="PANTHER" id="PTHR28158:SF1">
    <property type="entry name" value="SMALL RIBOSOMAL SUBUNIT PROTEIN MS45"/>
    <property type="match status" value="1"/>
</dbReference>
<proteinExistence type="predicted"/>
<dbReference type="PANTHER" id="PTHR28158">
    <property type="entry name" value="37S RIBOSOMAL PROTEIN S35, MITOCHONDRIAL"/>
    <property type="match status" value="1"/>
</dbReference>
<evidence type="ECO:0000313" key="2">
    <source>
        <dbReference type="Proteomes" id="UP000761534"/>
    </source>
</evidence>
<name>A0A642UE43_9ASCO</name>
<dbReference type="EMBL" id="SWFS01000566">
    <property type="protein sequence ID" value="KAA8897412.1"/>
    <property type="molecule type" value="Genomic_DNA"/>
</dbReference>
<evidence type="ECO:0000313" key="1">
    <source>
        <dbReference type="EMBL" id="KAA8897412.1"/>
    </source>
</evidence>